<dbReference type="Proteomes" id="UP000298663">
    <property type="component" value="Unassembled WGS sequence"/>
</dbReference>
<keyword evidence="1" id="KW-0812">Transmembrane</keyword>
<dbReference type="EMBL" id="AZBU02000008">
    <property type="protein sequence ID" value="TKR68713.1"/>
    <property type="molecule type" value="Genomic_DNA"/>
</dbReference>
<accession>A0A4U5MIL6</accession>
<feature type="transmembrane region" description="Helical" evidence="1">
    <location>
        <begin position="7"/>
        <end position="28"/>
    </location>
</feature>
<keyword evidence="1" id="KW-1133">Transmembrane helix</keyword>
<evidence type="ECO:0000256" key="1">
    <source>
        <dbReference type="SAM" id="Phobius"/>
    </source>
</evidence>
<comment type="caution">
    <text evidence="2">The sequence shown here is derived from an EMBL/GenBank/DDBJ whole genome shotgun (WGS) entry which is preliminary data.</text>
</comment>
<proteinExistence type="predicted"/>
<feature type="transmembrane region" description="Helical" evidence="1">
    <location>
        <begin position="40"/>
        <end position="61"/>
    </location>
</feature>
<evidence type="ECO:0000313" key="2">
    <source>
        <dbReference type="EMBL" id="TKR68713.1"/>
    </source>
</evidence>
<reference evidence="2 3" key="2">
    <citation type="journal article" date="2019" name="G3 (Bethesda)">
        <title>Hybrid Assembly of the Genome of the Entomopathogenic Nematode Steinernema carpocapsae Identifies the X-Chromosome.</title>
        <authorList>
            <person name="Serra L."/>
            <person name="Macchietto M."/>
            <person name="Macias-Munoz A."/>
            <person name="McGill C.J."/>
            <person name="Rodriguez I.M."/>
            <person name="Rodriguez B."/>
            <person name="Murad R."/>
            <person name="Mortazavi A."/>
        </authorList>
    </citation>
    <scope>NUCLEOTIDE SEQUENCE [LARGE SCALE GENOMIC DNA]</scope>
    <source>
        <strain evidence="2 3">ALL</strain>
    </source>
</reference>
<keyword evidence="1" id="KW-0472">Membrane</keyword>
<sequence length="95" mass="11021">MIVSDSLVLQIDYMLELTSYSIFLFYLWAPLQNTFRNLRIILNPTFVFSFLTPYLCTYETANKRGFALRHPHQSHQCNRTVAQTTSLHTATMASV</sequence>
<name>A0A4U5MIL6_STECR</name>
<protein>
    <submittedName>
        <fullName evidence="2">Uncharacterized protein</fullName>
    </submittedName>
</protein>
<keyword evidence="3" id="KW-1185">Reference proteome</keyword>
<gene>
    <name evidence="2" type="ORF">L596_030955</name>
</gene>
<evidence type="ECO:0000313" key="3">
    <source>
        <dbReference type="Proteomes" id="UP000298663"/>
    </source>
</evidence>
<organism evidence="2 3">
    <name type="scientific">Steinernema carpocapsae</name>
    <name type="common">Entomopathogenic nematode</name>
    <dbReference type="NCBI Taxonomy" id="34508"/>
    <lineage>
        <taxon>Eukaryota</taxon>
        <taxon>Metazoa</taxon>
        <taxon>Ecdysozoa</taxon>
        <taxon>Nematoda</taxon>
        <taxon>Chromadorea</taxon>
        <taxon>Rhabditida</taxon>
        <taxon>Tylenchina</taxon>
        <taxon>Panagrolaimomorpha</taxon>
        <taxon>Strongyloidoidea</taxon>
        <taxon>Steinernematidae</taxon>
        <taxon>Steinernema</taxon>
    </lineage>
</organism>
<dbReference type="AlphaFoldDB" id="A0A4U5MIL6"/>
<reference evidence="2 3" key="1">
    <citation type="journal article" date="2015" name="Genome Biol.">
        <title>Comparative genomics of Steinernema reveals deeply conserved gene regulatory networks.</title>
        <authorList>
            <person name="Dillman A.R."/>
            <person name="Macchietto M."/>
            <person name="Porter C.F."/>
            <person name="Rogers A."/>
            <person name="Williams B."/>
            <person name="Antoshechkin I."/>
            <person name="Lee M.M."/>
            <person name="Goodwin Z."/>
            <person name="Lu X."/>
            <person name="Lewis E.E."/>
            <person name="Goodrich-Blair H."/>
            <person name="Stock S.P."/>
            <person name="Adams B.J."/>
            <person name="Sternberg P.W."/>
            <person name="Mortazavi A."/>
        </authorList>
    </citation>
    <scope>NUCLEOTIDE SEQUENCE [LARGE SCALE GENOMIC DNA]</scope>
    <source>
        <strain evidence="2 3">ALL</strain>
    </source>
</reference>